<accession>A0ABT2SDH8</accession>
<dbReference type="PIRSF" id="PIRSF037263">
    <property type="entry name" value="DUF951_bac"/>
    <property type="match status" value="1"/>
</dbReference>
<sequence>MNNYQYEVGDIVKLKKQHPCGSQEWEILRVGADFRLKCMGCDHQIMIARKLVEKNTKGLRKKNEQKNETES</sequence>
<proteinExistence type="predicted"/>
<evidence type="ECO:0000313" key="2">
    <source>
        <dbReference type="Proteomes" id="UP001209666"/>
    </source>
</evidence>
<comment type="caution">
    <text evidence="1">The sequence shown here is derived from an EMBL/GenBank/DDBJ whole genome shotgun (WGS) entry which is preliminary data.</text>
</comment>
<dbReference type="Pfam" id="PF06107">
    <property type="entry name" value="DUF951"/>
    <property type="match status" value="1"/>
</dbReference>
<dbReference type="RefSeq" id="WP_117947476.1">
    <property type="nucleotide sequence ID" value="NZ_JAOQKI010000008.1"/>
</dbReference>
<name>A0ABT2SDH8_9FIRM</name>
<keyword evidence="2" id="KW-1185">Reference proteome</keyword>
<dbReference type="PANTHER" id="PTHR38455">
    <property type="entry name" value="HYPOTHETICAL CYTOSOLIC PROTEIN"/>
    <property type="match status" value="1"/>
</dbReference>
<dbReference type="InterPro" id="IPR009296">
    <property type="entry name" value="DUF951"/>
</dbReference>
<dbReference type="EMBL" id="JAOQKI010000008">
    <property type="protein sequence ID" value="MCU6716950.1"/>
    <property type="molecule type" value="Genomic_DNA"/>
</dbReference>
<gene>
    <name evidence="1" type="ORF">OCV43_06630</name>
</gene>
<dbReference type="PANTHER" id="PTHR38455:SF1">
    <property type="entry name" value="DUF951 DOMAIN-CONTAINING PROTEIN"/>
    <property type="match status" value="1"/>
</dbReference>
<reference evidence="1 2" key="1">
    <citation type="journal article" date="2021" name="ISME Commun">
        <title>Automated analysis of genomic sequences facilitates high-throughput and comprehensive description of bacteria.</title>
        <authorList>
            <person name="Hitch T.C.A."/>
        </authorList>
    </citation>
    <scope>NUCLEOTIDE SEQUENCE [LARGE SCALE GENOMIC DNA]</scope>
    <source>
        <strain evidence="1 2">Sanger_19</strain>
    </source>
</reference>
<organism evidence="1 2">
    <name type="scientific">Roseburia amylophila</name>
    <dbReference type="NCBI Taxonomy" id="2981794"/>
    <lineage>
        <taxon>Bacteria</taxon>
        <taxon>Bacillati</taxon>
        <taxon>Bacillota</taxon>
        <taxon>Clostridia</taxon>
        <taxon>Lachnospirales</taxon>
        <taxon>Lachnospiraceae</taxon>
        <taxon>Roseburia</taxon>
    </lineage>
</organism>
<evidence type="ECO:0000313" key="1">
    <source>
        <dbReference type="EMBL" id="MCU6716950.1"/>
    </source>
</evidence>
<protein>
    <submittedName>
        <fullName evidence="1">DUF951 domain-containing protein</fullName>
    </submittedName>
</protein>
<dbReference type="Proteomes" id="UP001209666">
    <property type="component" value="Unassembled WGS sequence"/>
</dbReference>